<dbReference type="InterPro" id="IPR009014">
    <property type="entry name" value="Transketo_C/PFOR_II"/>
</dbReference>
<evidence type="ECO:0000256" key="1">
    <source>
        <dbReference type="ARBA" id="ARBA00023002"/>
    </source>
</evidence>
<dbReference type="Pfam" id="PF17147">
    <property type="entry name" value="PFOR_II"/>
    <property type="match status" value="1"/>
</dbReference>
<dbReference type="EC" id="1.2.7.11" evidence="4"/>
<dbReference type="NCBIfam" id="NF006412">
    <property type="entry name" value="PRK08659.1"/>
    <property type="match status" value="1"/>
</dbReference>
<sequence length="398" mass="44022">MTARVQTRRRRPAVLTGEHFMLGDFACAEGALAAGCRFFAGYPITPSTEVAERMAERLPEVGGVYIQMEDEIASIAAIIGASWAGVKAMTATSGPGFSLMMENIGLAVMFETPIVIVNVQRGAPSTGLPTLVGQGDMMQVRWGSHGHYEIIALVPWSAQECFDLTVRAFNLAERFRVPVFVMTDAEVGHLTEKVVIPPADQIPIVNRKRPTVPPEKFKTYEPDEDLVPPMPSAGEGYHIFAESLTHDERGYPVMTGEAHDKLVRRLIEKIKRYEDEIVDWEERDVEGAEVVVLSYGISARIATRAVAEAREKGIKVGFFRLITAWPFPEKRVREISEHIKGFVVPELNYGQMAREVERCARDNCQVVVVPHAGGTMHDPKDILEAILMVAKGKPPKGD</sequence>
<feature type="domain" description="Pyruvate flavodoxin/ferredoxin oxidoreductase pyrimidine binding" evidence="2">
    <location>
        <begin position="29"/>
        <end position="263"/>
    </location>
</feature>
<dbReference type="PANTHER" id="PTHR43088:SF1">
    <property type="entry name" value="SUBUNIT OF PYRUVATE:FLAVODOXIN OXIDOREDUCTASE"/>
    <property type="match status" value="1"/>
</dbReference>
<gene>
    <name evidence="4" type="ORF">M2350_001847</name>
</gene>
<dbReference type="InterPro" id="IPR029061">
    <property type="entry name" value="THDP-binding"/>
</dbReference>
<comment type="caution">
    <text evidence="4">The sequence shown here is derived from an EMBL/GenBank/DDBJ whole genome shotgun (WGS) entry which is preliminary data.</text>
</comment>
<dbReference type="EMBL" id="JANUCP010000003">
    <property type="protein sequence ID" value="MCS3919434.1"/>
    <property type="molecule type" value="Genomic_DNA"/>
</dbReference>
<proteinExistence type="predicted"/>
<dbReference type="SUPFAM" id="SSF52518">
    <property type="entry name" value="Thiamin diphosphate-binding fold (THDP-binding)"/>
    <property type="match status" value="1"/>
</dbReference>
<evidence type="ECO:0000259" key="2">
    <source>
        <dbReference type="Pfam" id="PF01855"/>
    </source>
</evidence>
<organism evidence="4 5">
    <name type="scientific">Candidatus Fervidibacter sacchari</name>
    <dbReference type="NCBI Taxonomy" id="1448929"/>
    <lineage>
        <taxon>Bacteria</taxon>
        <taxon>Candidatus Fervidibacterota</taxon>
        <taxon>Candidatus Fervidibacter</taxon>
    </lineage>
</organism>
<dbReference type="CDD" id="cd07034">
    <property type="entry name" value="TPP_PYR_PFOR_IOR-alpha_like"/>
    <property type="match status" value="1"/>
</dbReference>
<dbReference type="InterPro" id="IPR002880">
    <property type="entry name" value="Pyrv_Fd/Flavodoxin_OxRdtase_N"/>
</dbReference>
<dbReference type="GO" id="GO:0047553">
    <property type="term" value="F:2-oxoglutarate synthase activity"/>
    <property type="evidence" value="ECO:0007669"/>
    <property type="project" value="UniProtKB-EC"/>
</dbReference>
<evidence type="ECO:0000313" key="5">
    <source>
        <dbReference type="Proteomes" id="UP001204798"/>
    </source>
</evidence>
<dbReference type="EC" id="1.2.7.3" evidence="4"/>
<evidence type="ECO:0000313" key="4">
    <source>
        <dbReference type="EMBL" id="MCS3919434.1"/>
    </source>
</evidence>
<dbReference type="InterPro" id="IPR033412">
    <property type="entry name" value="PFOR_II"/>
</dbReference>
<keyword evidence="5" id="KW-1185">Reference proteome</keyword>
<evidence type="ECO:0000259" key="3">
    <source>
        <dbReference type="Pfam" id="PF17147"/>
    </source>
</evidence>
<reference evidence="4 5" key="1">
    <citation type="submission" date="2022-08" db="EMBL/GenBank/DDBJ databases">
        <title>Bacterial and archaeal communities from various locations to study Microbial Dark Matter (Phase II).</title>
        <authorList>
            <person name="Stepanauskas R."/>
        </authorList>
    </citation>
    <scope>NUCLEOTIDE SEQUENCE [LARGE SCALE GENOMIC DNA]</scope>
    <source>
        <strain evidence="4 5">PD1</strain>
    </source>
</reference>
<accession>A0ABT2EP16</accession>
<name>A0ABT2EP16_9BACT</name>
<feature type="domain" description="Pyruvate:ferredoxin oxidoreductase core" evidence="3">
    <location>
        <begin position="288"/>
        <end position="382"/>
    </location>
</feature>
<protein>
    <submittedName>
        <fullName evidence="4">2-oxoglutarate ferredoxin oxidoreductase subunit alpha</fullName>
        <ecNumber evidence="4">1.2.7.11</ecNumber>
        <ecNumber evidence="4">1.2.7.3</ecNumber>
    </submittedName>
</protein>
<dbReference type="Gene3D" id="3.40.50.970">
    <property type="match status" value="1"/>
</dbReference>
<dbReference type="PANTHER" id="PTHR43088">
    <property type="entry name" value="SUBUNIT OF PYRUVATE:FLAVODOXIN OXIDOREDUCTASE-RELATED"/>
    <property type="match status" value="1"/>
</dbReference>
<dbReference type="Pfam" id="PF01855">
    <property type="entry name" value="POR_N"/>
    <property type="match status" value="1"/>
</dbReference>
<dbReference type="Proteomes" id="UP001204798">
    <property type="component" value="Unassembled WGS sequence"/>
</dbReference>
<dbReference type="Gene3D" id="3.40.50.920">
    <property type="match status" value="1"/>
</dbReference>
<dbReference type="InterPro" id="IPR052368">
    <property type="entry name" value="2-oxoacid_oxidoreductase"/>
</dbReference>
<keyword evidence="1 4" id="KW-0560">Oxidoreductase</keyword>
<dbReference type="SUPFAM" id="SSF52922">
    <property type="entry name" value="TK C-terminal domain-like"/>
    <property type="match status" value="1"/>
</dbReference>